<dbReference type="EMBL" id="PDUG01000004">
    <property type="protein sequence ID" value="PIC37662.1"/>
    <property type="molecule type" value="Genomic_DNA"/>
</dbReference>
<comment type="caution">
    <text evidence="2">The sequence shown here is derived from an EMBL/GenBank/DDBJ whole genome shotgun (WGS) entry which is preliminary data.</text>
</comment>
<dbReference type="OrthoDB" id="10385328at2759"/>
<feature type="transmembrane region" description="Helical" evidence="1">
    <location>
        <begin position="196"/>
        <end position="215"/>
    </location>
</feature>
<feature type="transmembrane region" description="Helical" evidence="1">
    <location>
        <begin position="12"/>
        <end position="36"/>
    </location>
</feature>
<feature type="transmembrane region" description="Helical" evidence="1">
    <location>
        <begin position="142"/>
        <end position="161"/>
    </location>
</feature>
<evidence type="ECO:0000313" key="3">
    <source>
        <dbReference type="Proteomes" id="UP000230233"/>
    </source>
</evidence>
<keyword evidence="1" id="KW-1133">Transmembrane helix</keyword>
<sequence>MMYSTGPSIDYPSIVLIAKIILVAAAVVHALKFVILCKNDCKINGRNDCKIIGDFQTINCLKHFLILVAAVSFESVYTFVAIAHSIFRIRTEPMNLGCFDKYNLAVGGMASVLIAIVPLILAVDRLIVSLFGKWYYRQTTNFIVLIGLALGISIAALINYYKIATAVYTLHQISEFCLNYDVLQPELQLTFFQIKAFFIVLAGVVYAVVIFLYYFHLDSNYLKCTSVYISRIRSGYFVMGCLVYSSFIFVLLPEYILYYFQGFWTTTISQSVLIIKPALTVLVCIRLHKEFRDAYKQAQTNVVSVAVVTNNIELNNITVRGTSTMYQATSTV</sequence>
<reference evidence="3" key="1">
    <citation type="submission" date="2017-10" db="EMBL/GenBank/DDBJ databases">
        <title>Rapid genome shrinkage in a self-fertile nematode reveals novel sperm competition proteins.</title>
        <authorList>
            <person name="Yin D."/>
            <person name="Schwarz E.M."/>
            <person name="Thomas C.G."/>
            <person name="Felde R.L."/>
            <person name="Korf I.F."/>
            <person name="Cutter A.D."/>
            <person name="Schartner C.M."/>
            <person name="Ralston E.J."/>
            <person name="Meyer B.J."/>
            <person name="Haag E.S."/>
        </authorList>
    </citation>
    <scope>NUCLEOTIDE SEQUENCE [LARGE SCALE GENOMIC DNA]</scope>
    <source>
        <strain evidence="3">JU1422</strain>
    </source>
</reference>
<keyword evidence="3" id="KW-1185">Reference proteome</keyword>
<keyword evidence="1" id="KW-0812">Transmembrane</keyword>
<feature type="transmembrane region" description="Helical" evidence="1">
    <location>
        <begin position="102"/>
        <end position="121"/>
    </location>
</feature>
<keyword evidence="1" id="KW-0472">Membrane</keyword>
<proteinExistence type="predicted"/>
<feature type="transmembrane region" description="Helical" evidence="1">
    <location>
        <begin position="236"/>
        <end position="256"/>
    </location>
</feature>
<accession>A0A2G5UDP4</accession>
<dbReference type="Proteomes" id="UP000230233">
    <property type="component" value="Chromosome IV"/>
</dbReference>
<feature type="transmembrane region" description="Helical" evidence="1">
    <location>
        <begin position="64"/>
        <end position="87"/>
    </location>
</feature>
<feature type="transmembrane region" description="Helical" evidence="1">
    <location>
        <begin position="268"/>
        <end position="287"/>
    </location>
</feature>
<protein>
    <submittedName>
        <fullName evidence="2">Uncharacterized protein</fullName>
    </submittedName>
</protein>
<gene>
    <name evidence="2" type="primary">Cni-K03H6.4</name>
    <name evidence="2" type="synonym">Cnig_chr_IV.g16213</name>
    <name evidence="2" type="ORF">B9Z55_016213</name>
</gene>
<dbReference type="AlphaFoldDB" id="A0A2G5UDP4"/>
<evidence type="ECO:0000256" key="1">
    <source>
        <dbReference type="SAM" id="Phobius"/>
    </source>
</evidence>
<organism evidence="2 3">
    <name type="scientific">Caenorhabditis nigoni</name>
    <dbReference type="NCBI Taxonomy" id="1611254"/>
    <lineage>
        <taxon>Eukaryota</taxon>
        <taxon>Metazoa</taxon>
        <taxon>Ecdysozoa</taxon>
        <taxon>Nematoda</taxon>
        <taxon>Chromadorea</taxon>
        <taxon>Rhabditida</taxon>
        <taxon>Rhabditina</taxon>
        <taxon>Rhabditomorpha</taxon>
        <taxon>Rhabditoidea</taxon>
        <taxon>Rhabditidae</taxon>
        <taxon>Peloderinae</taxon>
        <taxon>Caenorhabditis</taxon>
    </lineage>
</organism>
<name>A0A2G5UDP4_9PELO</name>
<evidence type="ECO:0000313" key="2">
    <source>
        <dbReference type="EMBL" id="PIC37662.1"/>
    </source>
</evidence>